<keyword evidence="1" id="KW-0677">Repeat</keyword>
<dbReference type="Gene3D" id="1.25.40.20">
    <property type="entry name" value="Ankyrin repeat-containing domain"/>
    <property type="match status" value="2"/>
</dbReference>
<keyword evidence="2" id="KW-0040">ANK repeat</keyword>
<dbReference type="EMBL" id="HBGV01006175">
    <property type="protein sequence ID" value="CAD9481457.1"/>
    <property type="molecule type" value="Transcribed_RNA"/>
</dbReference>
<reference evidence="3" key="1">
    <citation type="submission" date="2021-01" db="EMBL/GenBank/DDBJ databases">
        <authorList>
            <person name="Corre E."/>
            <person name="Pelletier E."/>
            <person name="Niang G."/>
            <person name="Scheremetjew M."/>
            <person name="Finn R."/>
            <person name="Kale V."/>
            <person name="Holt S."/>
            <person name="Cochrane G."/>
            <person name="Meng A."/>
            <person name="Brown T."/>
            <person name="Cohen L."/>
        </authorList>
    </citation>
    <scope>NUCLEOTIDE SEQUENCE</scope>
    <source>
        <strain evidence="3">CCMP826</strain>
    </source>
</reference>
<dbReference type="InterPro" id="IPR002110">
    <property type="entry name" value="Ankyrin_rpt"/>
</dbReference>
<protein>
    <submittedName>
        <fullName evidence="3">Uncharacterized protein</fullName>
    </submittedName>
</protein>
<dbReference type="GO" id="GO:0051015">
    <property type="term" value="F:actin filament binding"/>
    <property type="evidence" value="ECO:0007669"/>
    <property type="project" value="TreeGrafter"/>
</dbReference>
<dbReference type="GO" id="GO:0005737">
    <property type="term" value="C:cytoplasm"/>
    <property type="evidence" value="ECO:0007669"/>
    <property type="project" value="TreeGrafter"/>
</dbReference>
<dbReference type="AlphaFoldDB" id="A0A7S2H608"/>
<gene>
    <name evidence="3" type="ORF">HTAM1171_LOCUS3729</name>
</gene>
<sequence>MKFTVLKKSPRRNTELFSLLNISPYNDEDKKRLNGAAIIKEVRRAPKSAQFKYQFQKIGLYYPLQMAVRLGAAPDVLEALYRAYPPALHAENLYGDTVLHLALRYRADADVVLFLLDKWPGSTRKRDRSDCTPLHVACCFNAPWKVASHLVDTWPGALREKTSTGFTPLAHACMYRAPLDVVSLLLDRYPDSVRELTSTGCTPLHLACNRREAPLEIILKLLEKWPEATRVRNDHWKTPLDNIQDTEAQTEDVRTVLSYASSLLNNNNNDCADQIKSHDTTSVTPETALSFFTTINWQKEGKRGKIIEYKTEIEGGGVRTICTNKNKKMGWQKGVVLVLDQKPSLIQDLGVELHELPDFLCVVGRQCHIYTMFDILRNKQDVLAGT</sequence>
<accession>A0A7S2H608</accession>
<dbReference type="SMART" id="SM00248">
    <property type="entry name" value="ANK"/>
    <property type="match status" value="3"/>
</dbReference>
<evidence type="ECO:0000256" key="1">
    <source>
        <dbReference type="ARBA" id="ARBA00022737"/>
    </source>
</evidence>
<evidence type="ECO:0000256" key="2">
    <source>
        <dbReference type="ARBA" id="ARBA00023043"/>
    </source>
</evidence>
<dbReference type="GO" id="GO:0051017">
    <property type="term" value="P:actin filament bundle assembly"/>
    <property type="evidence" value="ECO:0007669"/>
    <property type="project" value="TreeGrafter"/>
</dbReference>
<dbReference type="Pfam" id="PF12796">
    <property type="entry name" value="Ank_2"/>
    <property type="match status" value="1"/>
</dbReference>
<dbReference type="PANTHER" id="PTHR24153">
    <property type="entry name" value="ESPIN"/>
    <property type="match status" value="1"/>
</dbReference>
<dbReference type="PANTHER" id="PTHR24153:SF8">
    <property type="entry name" value="FORKED, ISOFORM F"/>
    <property type="match status" value="1"/>
</dbReference>
<proteinExistence type="predicted"/>
<dbReference type="InterPro" id="IPR052420">
    <property type="entry name" value="Espin/Espin-like"/>
</dbReference>
<name>A0A7S2H608_9STRA</name>
<dbReference type="SUPFAM" id="SSF48403">
    <property type="entry name" value="Ankyrin repeat"/>
    <property type="match status" value="1"/>
</dbReference>
<evidence type="ECO:0000313" key="3">
    <source>
        <dbReference type="EMBL" id="CAD9481457.1"/>
    </source>
</evidence>
<organism evidence="3">
    <name type="scientific">Helicotheca tamesis</name>
    <dbReference type="NCBI Taxonomy" id="374047"/>
    <lineage>
        <taxon>Eukaryota</taxon>
        <taxon>Sar</taxon>
        <taxon>Stramenopiles</taxon>
        <taxon>Ochrophyta</taxon>
        <taxon>Bacillariophyta</taxon>
        <taxon>Mediophyceae</taxon>
        <taxon>Lithodesmiophycidae</taxon>
        <taxon>Lithodesmiales</taxon>
        <taxon>Lithodesmiaceae</taxon>
        <taxon>Helicotheca</taxon>
    </lineage>
</organism>
<dbReference type="InterPro" id="IPR036770">
    <property type="entry name" value="Ankyrin_rpt-contain_sf"/>
</dbReference>